<dbReference type="SMART" id="SM00100">
    <property type="entry name" value="cNMP"/>
    <property type="match status" value="1"/>
</dbReference>
<proteinExistence type="predicted"/>
<evidence type="ECO:0000313" key="2">
    <source>
        <dbReference type="EMBL" id="GHH48705.1"/>
    </source>
</evidence>
<organism evidence="2 3">
    <name type="scientific">Lentzea cavernae</name>
    <dbReference type="NCBI Taxonomy" id="2020703"/>
    <lineage>
        <taxon>Bacteria</taxon>
        <taxon>Bacillati</taxon>
        <taxon>Actinomycetota</taxon>
        <taxon>Actinomycetes</taxon>
        <taxon>Pseudonocardiales</taxon>
        <taxon>Pseudonocardiaceae</taxon>
        <taxon>Lentzea</taxon>
    </lineage>
</organism>
<name>A0ABQ3MKU3_9PSEU</name>
<accession>A0ABQ3MKU3</accession>
<protein>
    <recommendedName>
        <fullName evidence="1">Cyclic nucleotide-binding domain-containing protein</fullName>
    </recommendedName>
</protein>
<keyword evidence="3" id="KW-1185">Reference proteome</keyword>
<dbReference type="EMBL" id="BNAR01000009">
    <property type="protein sequence ID" value="GHH48705.1"/>
    <property type="molecule type" value="Genomic_DNA"/>
</dbReference>
<dbReference type="PANTHER" id="PTHR11635:SF152">
    <property type="entry name" value="CAMP-DEPENDENT PROTEIN KINASE TYPE I REGULATORY SUBUNIT-RELATED"/>
    <property type="match status" value="1"/>
</dbReference>
<dbReference type="PANTHER" id="PTHR11635">
    <property type="entry name" value="CAMP-DEPENDENT PROTEIN KINASE REGULATORY CHAIN"/>
    <property type="match status" value="1"/>
</dbReference>
<feature type="domain" description="Cyclic nucleotide-binding" evidence="1">
    <location>
        <begin position="239"/>
        <end position="339"/>
    </location>
</feature>
<dbReference type="Proteomes" id="UP000605568">
    <property type="component" value="Unassembled WGS sequence"/>
</dbReference>
<dbReference type="RefSeq" id="WP_191302216.1">
    <property type="nucleotide sequence ID" value="NZ_BNAR01000009.1"/>
</dbReference>
<dbReference type="SUPFAM" id="SSF51206">
    <property type="entry name" value="cAMP-binding domain-like"/>
    <property type="match status" value="1"/>
</dbReference>
<reference evidence="3" key="1">
    <citation type="journal article" date="2019" name="Int. J. Syst. Evol. Microbiol.">
        <title>The Global Catalogue of Microorganisms (GCM) 10K type strain sequencing project: providing services to taxonomists for standard genome sequencing and annotation.</title>
        <authorList>
            <consortium name="The Broad Institute Genomics Platform"/>
            <consortium name="The Broad Institute Genome Sequencing Center for Infectious Disease"/>
            <person name="Wu L."/>
            <person name="Ma J."/>
        </authorList>
    </citation>
    <scope>NUCLEOTIDE SEQUENCE [LARGE SCALE GENOMIC DNA]</scope>
    <source>
        <strain evidence="3">CGMCC 4.7367</strain>
    </source>
</reference>
<dbReference type="InterPro" id="IPR014710">
    <property type="entry name" value="RmlC-like_jellyroll"/>
</dbReference>
<dbReference type="InterPro" id="IPR050503">
    <property type="entry name" value="cAMP-dep_PK_reg_su-like"/>
</dbReference>
<evidence type="ECO:0000313" key="3">
    <source>
        <dbReference type="Proteomes" id="UP000605568"/>
    </source>
</evidence>
<dbReference type="PROSITE" id="PS00888">
    <property type="entry name" value="CNMP_BINDING_1"/>
    <property type="match status" value="1"/>
</dbReference>
<dbReference type="InterPro" id="IPR018490">
    <property type="entry name" value="cNMP-bd_dom_sf"/>
</dbReference>
<dbReference type="Gene3D" id="2.60.120.10">
    <property type="entry name" value="Jelly Rolls"/>
    <property type="match status" value="1"/>
</dbReference>
<comment type="caution">
    <text evidence="2">The sequence shown here is derived from an EMBL/GenBank/DDBJ whole genome shotgun (WGS) entry which is preliminary data.</text>
</comment>
<dbReference type="InterPro" id="IPR000595">
    <property type="entry name" value="cNMP-bd_dom"/>
</dbReference>
<evidence type="ECO:0000259" key="1">
    <source>
        <dbReference type="PROSITE" id="PS50042"/>
    </source>
</evidence>
<dbReference type="Pfam" id="PF00027">
    <property type="entry name" value="cNMP_binding"/>
    <property type="match status" value="1"/>
</dbReference>
<dbReference type="CDD" id="cd00038">
    <property type="entry name" value="CAP_ED"/>
    <property type="match status" value="1"/>
</dbReference>
<dbReference type="PROSITE" id="PS50042">
    <property type="entry name" value="CNMP_BINDING_3"/>
    <property type="match status" value="1"/>
</dbReference>
<dbReference type="InterPro" id="IPR018488">
    <property type="entry name" value="cNMP-bd_CS"/>
</dbReference>
<gene>
    <name evidence="2" type="ORF">GCM10017774_54940</name>
</gene>
<sequence>METESSLVTIVSCDVIRHSSADERDQLARVTAINDMVAEAVAGSAEGDVVWASGGDGGHVLFRQEAWEQAALDLAFRWKGWSLRERVPLRIVCHRGPVAHITGADGRSQPVGHGINDAGNLLAHVDVGIVASDAFRKAMAHVPEVDFHDPRRLLANDGRLHWIHLLSCGHDRSSWGTSFQNDHAALESAVTQGRSWDILYHAKRIWQSSSEDRAVARGIEAIEQSKLKFTDRRTGKDELNPFLGQSHLDELAAMLRLGKLVERRRGEFICHYGDSGDSLFVILRGEVGVFNSEGEDRPGVLHTLRQGEIVGELAYALARDRTADLVALTDVALLSFKYEDVHLLSTASIGSAAARNVALFINYRALQHVSDNAPYLLGPDRDGPLNAGERGWDETLAAVRRHAELITLRKLPFELTVDLVSAEAPKRKGIYVLAGGTLEAEGELLEGRDFPVLWVDLPRFLSTRPRTYGVRSQVVKILWIGAGGIAELDPGQRAALHRELGAVTAEPAPGGTINQVGTNSGIVIQAGQVENLHVHRGPEPPG</sequence>